<proteinExistence type="predicted"/>
<dbReference type="Proteomes" id="UP000000305">
    <property type="component" value="Unassembled WGS sequence"/>
</dbReference>
<evidence type="ECO:0000313" key="2">
    <source>
        <dbReference type="Proteomes" id="UP000000305"/>
    </source>
</evidence>
<accession>E9H4J9</accession>
<dbReference type="EMBL" id="GL732592">
    <property type="protein sequence ID" value="EFX73152.1"/>
    <property type="molecule type" value="Genomic_DNA"/>
</dbReference>
<dbReference type="AlphaFoldDB" id="E9H4J9"/>
<reference evidence="1 2" key="1">
    <citation type="journal article" date="2011" name="Science">
        <title>The ecoresponsive genome of Daphnia pulex.</title>
        <authorList>
            <person name="Colbourne J.K."/>
            <person name="Pfrender M.E."/>
            <person name="Gilbert D."/>
            <person name="Thomas W.K."/>
            <person name="Tucker A."/>
            <person name="Oakley T.H."/>
            <person name="Tokishita S."/>
            <person name="Aerts A."/>
            <person name="Arnold G.J."/>
            <person name="Basu M.K."/>
            <person name="Bauer D.J."/>
            <person name="Caceres C.E."/>
            <person name="Carmel L."/>
            <person name="Casola C."/>
            <person name="Choi J.H."/>
            <person name="Detter J.C."/>
            <person name="Dong Q."/>
            <person name="Dusheyko S."/>
            <person name="Eads B.D."/>
            <person name="Frohlich T."/>
            <person name="Geiler-Samerotte K.A."/>
            <person name="Gerlach D."/>
            <person name="Hatcher P."/>
            <person name="Jogdeo S."/>
            <person name="Krijgsveld J."/>
            <person name="Kriventseva E.V."/>
            <person name="Kultz D."/>
            <person name="Laforsch C."/>
            <person name="Lindquist E."/>
            <person name="Lopez J."/>
            <person name="Manak J.R."/>
            <person name="Muller J."/>
            <person name="Pangilinan J."/>
            <person name="Patwardhan R.P."/>
            <person name="Pitluck S."/>
            <person name="Pritham E.J."/>
            <person name="Rechtsteiner A."/>
            <person name="Rho M."/>
            <person name="Rogozin I.B."/>
            <person name="Sakarya O."/>
            <person name="Salamov A."/>
            <person name="Schaack S."/>
            <person name="Shapiro H."/>
            <person name="Shiga Y."/>
            <person name="Skalitzky C."/>
            <person name="Smith Z."/>
            <person name="Souvorov A."/>
            <person name="Sung W."/>
            <person name="Tang Z."/>
            <person name="Tsuchiya D."/>
            <person name="Tu H."/>
            <person name="Vos H."/>
            <person name="Wang M."/>
            <person name="Wolf Y.I."/>
            <person name="Yamagata H."/>
            <person name="Yamada T."/>
            <person name="Ye Y."/>
            <person name="Shaw J.R."/>
            <person name="Andrews J."/>
            <person name="Crease T.J."/>
            <person name="Tang H."/>
            <person name="Lucas S.M."/>
            <person name="Robertson H.M."/>
            <person name="Bork P."/>
            <person name="Koonin E.V."/>
            <person name="Zdobnov E.M."/>
            <person name="Grigoriev I.V."/>
            <person name="Lynch M."/>
            <person name="Boore J.L."/>
        </authorList>
    </citation>
    <scope>NUCLEOTIDE SEQUENCE [LARGE SCALE GENOMIC DNA]</scope>
</reference>
<protein>
    <submittedName>
        <fullName evidence="1">Uncharacterized protein</fullName>
    </submittedName>
</protein>
<dbReference type="InParanoid" id="E9H4J9"/>
<dbReference type="HOGENOM" id="CLU_2239292_0_0_1"/>
<keyword evidence="2" id="KW-1185">Reference proteome</keyword>
<organism evidence="1 2">
    <name type="scientific">Daphnia pulex</name>
    <name type="common">Water flea</name>
    <dbReference type="NCBI Taxonomy" id="6669"/>
    <lineage>
        <taxon>Eukaryota</taxon>
        <taxon>Metazoa</taxon>
        <taxon>Ecdysozoa</taxon>
        <taxon>Arthropoda</taxon>
        <taxon>Crustacea</taxon>
        <taxon>Branchiopoda</taxon>
        <taxon>Diplostraca</taxon>
        <taxon>Cladocera</taxon>
        <taxon>Anomopoda</taxon>
        <taxon>Daphniidae</taxon>
        <taxon>Daphnia</taxon>
    </lineage>
</organism>
<gene>
    <name evidence="1" type="ORF">DAPPUDRAFT_253319</name>
</gene>
<dbReference type="KEGG" id="dpx:DAPPUDRAFT_253319"/>
<name>E9H4J9_DAPPU</name>
<evidence type="ECO:0000313" key="1">
    <source>
        <dbReference type="EMBL" id="EFX73152.1"/>
    </source>
</evidence>
<sequence length="105" mass="11954">MPPDQVSSTDVAISNDVQTGEAIGAINQRPVANNSTVQTHAENLINQAESGFQLTNVLFPHHFGEFFEVFEFIMERRWHQQIEETIEEVAEKIIRNNGDRSEEEV</sequence>